<dbReference type="EMBL" id="MN739346">
    <property type="protein sequence ID" value="QHS99692.1"/>
    <property type="molecule type" value="Genomic_DNA"/>
</dbReference>
<evidence type="ECO:0000259" key="2">
    <source>
        <dbReference type="Pfam" id="PF16903"/>
    </source>
</evidence>
<evidence type="ECO:0008006" key="4">
    <source>
        <dbReference type="Google" id="ProtNLM"/>
    </source>
</evidence>
<name>A0A6C0C5U3_9ZZZZ</name>
<organism evidence="3">
    <name type="scientific">viral metagenome</name>
    <dbReference type="NCBI Taxonomy" id="1070528"/>
    <lineage>
        <taxon>unclassified sequences</taxon>
        <taxon>metagenomes</taxon>
        <taxon>organismal metagenomes</taxon>
    </lineage>
</organism>
<accession>A0A6C0C5U3</accession>
<dbReference type="Pfam" id="PF16903">
    <property type="entry name" value="Capsid_N"/>
    <property type="match status" value="1"/>
</dbReference>
<dbReference type="InterPro" id="IPR016112">
    <property type="entry name" value="VP_dsDNA_II"/>
</dbReference>
<dbReference type="Gene3D" id="2.70.9.10">
    <property type="entry name" value="Adenovirus Type 2 Hexon, domain 4"/>
    <property type="match status" value="1"/>
</dbReference>
<reference evidence="3" key="1">
    <citation type="journal article" date="2020" name="Nature">
        <title>Giant virus diversity and host interactions through global metagenomics.</title>
        <authorList>
            <person name="Schulz F."/>
            <person name="Roux S."/>
            <person name="Paez-Espino D."/>
            <person name="Jungbluth S."/>
            <person name="Walsh D.A."/>
            <person name="Denef V.J."/>
            <person name="McMahon K.D."/>
            <person name="Konstantinidis K.T."/>
            <person name="Eloe-Fadrosh E.A."/>
            <person name="Kyrpides N.C."/>
            <person name="Woyke T."/>
        </authorList>
    </citation>
    <scope>NUCLEOTIDE SEQUENCE</scope>
    <source>
        <strain evidence="3">GVMAG-M-3300020187-37</strain>
    </source>
</reference>
<dbReference type="SUPFAM" id="SSF49749">
    <property type="entry name" value="Group II dsDNA viruses VP"/>
    <property type="match status" value="2"/>
</dbReference>
<evidence type="ECO:0000313" key="3">
    <source>
        <dbReference type="EMBL" id="QHS99692.1"/>
    </source>
</evidence>
<dbReference type="Pfam" id="PF04451">
    <property type="entry name" value="Capsid_NCLDV"/>
    <property type="match status" value="1"/>
</dbReference>
<protein>
    <recommendedName>
        <fullName evidence="4">Major capsid protein N-terminal domain-containing protein</fullName>
    </recommendedName>
</protein>
<feature type="domain" description="Major capsid protein C-terminal" evidence="1">
    <location>
        <begin position="234"/>
        <end position="419"/>
    </location>
</feature>
<feature type="domain" description="Major capsid protein N-terminal" evidence="2">
    <location>
        <begin position="25"/>
        <end position="220"/>
    </location>
</feature>
<sequence>MGGGLMQLVAYGAQDIYLTGNPQITFFKVVYRRHTNFSMECIKQSFKGTPGDNSRVVATLARNGDLVHDCFLKSVINVLGEDRHIINPGHIIINSIECEIGGQLVDKHYGHWLEVHSQLTEEVHPGHHLAESTTTLDMQIGRGDTESNLNNYQKMAYAGGISFNIGDKNNATASGQIMYVPLRFWFNRHVGLSLPLIALQYHEVNINIVFSDIYESVVSKTELWCNYIYLDTDERRRFAQVSHEYLIEQLQYNQFSVTNGDNSLKLNLNHPVKELIWGSRLTEHKVWGSAVTAGYFTSIYNSNTTVELKLNGHDRFEKQHIDYFTRYQPYKYHKGMVRGGDALGTEGAANSKPTVINVDCAGVYSFALKPEEHQPSGTCNFSRIDNCEMKINGITNALSVIDMYAVNYNVLRIMSGMGGLAYSN</sequence>
<dbReference type="AlphaFoldDB" id="A0A6C0C5U3"/>
<dbReference type="InterPro" id="IPR038519">
    <property type="entry name" value="MCP_C_sf"/>
</dbReference>
<proteinExistence type="predicted"/>
<evidence type="ECO:0000259" key="1">
    <source>
        <dbReference type="Pfam" id="PF04451"/>
    </source>
</evidence>
<dbReference type="InterPro" id="IPR031654">
    <property type="entry name" value="Capsid_N"/>
</dbReference>
<dbReference type="Gene3D" id="2.70.9.20">
    <property type="entry name" value="Major capsid protein Vp54"/>
    <property type="match status" value="1"/>
</dbReference>
<dbReference type="InterPro" id="IPR007542">
    <property type="entry name" value="MCP_C"/>
</dbReference>
<dbReference type="GO" id="GO:0005198">
    <property type="term" value="F:structural molecule activity"/>
    <property type="evidence" value="ECO:0007669"/>
    <property type="project" value="InterPro"/>
</dbReference>